<comment type="caution">
    <text evidence="2">The sequence shown here is derived from an EMBL/GenBank/DDBJ whole genome shotgun (WGS) entry which is preliminary data.</text>
</comment>
<evidence type="ECO:0000313" key="3">
    <source>
        <dbReference type="Proteomes" id="UP000700596"/>
    </source>
</evidence>
<proteinExistence type="predicted"/>
<dbReference type="EMBL" id="JAGMWT010000008">
    <property type="protein sequence ID" value="KAH7124099.1"/>
    <property type="molecule type" value="Genomic_DNA"/>
</dbReference>
<dbReference type="Proteomes" id="UP000700596">
    <property type="component" value="Unassembled WGS sequence"/>
</dbReference>
<keyword evidence="3" id="KW-1185">Reference proteome</keyword>
<feature type="region of interest" description="Disordered" evidence="1">
    <location>
        <begin position="1"/>
        <end position="25"/>
    </location>
</feature>
<sequence length="187" mass="19931">MGSSNGAARVRAKRTPKGQRQQRDNGLQQMASLLGLEDPAKAARREQASVLFALCSLCFLCARLSGPAVDWLICRKSGQKGPEREGDPGQSLPANLPDQVILRNNPRLQLDPSLSPSGPLIGWAGRLFQDPRTIPYLSLTPSDQTRAVAVRSTASMSLPPAGHVSGHGSSCSLLVNAGLQDRGPSNW</sequence>
<accession>A0A9P9ILY1</accession>
<protein>
    <submittedName>
        <fullName evidence="2">Uncharacterized protein</fullName>
    </submittedName>
</protein>
<feature type="region of interest" description="Disordered" evidence="1">
    <location>
        <begin position="78"/>
        <end position="97"/>
    </location>
</feature>
<dbReference type="AlphaFoldDB" id="A0A9P9ILY1"/>
<evidence type="ECO:0000256" key="1">
    <source>
        <dbReference type="SAM" id="MobiDB-lite"/>
    </source>
</evidence>
<gene>
    <name evidence="2" type="ORF">B0J11DRAFT_507129</name>
</gene>
<name>A0A9P9ILY1_9PLEO</name>
<organism evidence="2 3">
    <name type="scientific">Dendryphion nanum</name>
    <dbReference type="NCBI Taxonomy" id="256645"/>
    <lineage>
        <taxon>Eukaryota</taxon>
        <taxon>Fungi</taxon>
        <taxon>Dikarya</taxon>
        <taxon>Ascomycota</taxon>
        <taxon>Pezizomycotina</taxon>
        <taxon>Dothideomycetes</taxon>
        <taxon>Pleosporomycetidae</taxon>
        <taxon>Pleosporales</taxon>
        <taxon>Torulaceae</taxon>
        <taxon>Dendryphion</taxon>
    </lineage>
</organism>
<evidence type="ECO:0000313" key="2">
    <source>
        <dbReference type="EMBL" id="KAH7124099.1"/>
    </source>
</evidence>
<reference evidence="2" key="1">
    <citation type="journal article" date="2021" name="Nat. Commun.">
        <title>Genetic determinants of endophytism in the Arabidopsis root mycobiome.</title>
        <authorList>
            <person name="Mesny F."/>
            <person name="Miyauchi S."/>
            <person name="Thiergart T."/>
            <person name="Pickel B."/>
            <person name="Atanasova L."/>
            <person name="Karlsson M."/>
            <person name="Huettel B."/>
            <person name="Barry K.W."/>
            <person name="Haridas S."/>
            <person name="Chen C."/>
            <person name="Bauer D."/>
            <person name="Andreopoulos W."/>
            <person name="Pangilinan J."/>
            <person name="LaButti K."/>
            <person name="Riley R."/>
            <person name="Lipzen A."/>
            <person name="Clum A."/>
            <person name="Drula E."/>
            <person name="Henrissat B."/>
            <person name="Kohler A."/>
            <person name="Grigoriev I.V."/>
            <person name="Martin F.M."/>
            <person name="Hacquard S."/>
        </authorList>
    </citation>
    <scope>NUCLEOTIDE SEQUENCE</scope>
    <source>
        <strain evidence="2">MPI-CAGE-CH-0243</strain>
    </source>
</reference>